<dbReference type="EMBL" id="JACOPR010000001">
    <property type="protein sequence ID" value="MBC5729551.1"/>
    <property type="molecule type" value="Genomic_DNA"/>
</dbReference>
<comment type="caution">
    <text evidence="1">The sequence shown here is derived from an EMBL/GenBank/DDBJ whole genome shotgun (WGS) entry which is preliminary data.</text>
</comment>
<accession>A0ABR7HQ62</accession>
<gene>
    <name evidence="1" type="ORF">H8S34_01725</name>
</gene>
<organism evidence="1 2">
    <name type="scientific">Pseudoflavonifractor hominis</name>
    <dbReference type="NCBI Taxonomy" id="2763059"/>
    <lineage>
        <taxon>Bacteria</taxon>
        <taxon>Bacillati</taxon>
        <taxon>Bacillota</taxon>
        <taxon>Clostridia</taxon>
        <taxon>Eubacteriales</taxon>
        <taxon>Oscillospiraceae</taxon>
        <taxon>Pseudoflavonifractor</taxon>
    </lineage>
</organism>
<name>A0ABR7HQ62_9FIRM</name>
<proteinExistence type="predicted"/>
<protein>
    <submittedName>
        <fullName evidence="1">Uncharacterized protein</fullName>
    </submittedName>
</protein>
<reference evidence="1 2" key="1">
    <citation type="submission" date="2020-08" db="EMBL/GenBank/DDBJ databases">
        <title>Genome public.</title>
        <authorList>
            <person name="Liu C."/>
            <person name="Sun Q."/>
        </authorList>
    </citation>
    <scope>NUCLEOTIDE SEQUENCE [LARGE SCALE GENOMIC DNA]</scope>
    <source>
        <strain evidence="1 2">New-38</strain>
    </source>
</reference>
<dbReference type="Proteomes" id="UP000660021">
    <property type="component" value="Unassembled WGS sequence"/>
</dbReference>
<evidence type="ECO:0000313" key="2">
    <source>
        <dbReference type="Proteomes" id="UP000660021"/>
    </source>
</evidence>
<dbReference type="RefSeq" id="WP_186962867.1">
    <property type="nucleotide sequence ID" value="NZ_JACOPR010000001.1"/>
</dbReference>
<keyword evidence="2" id="KW-1185">Reference proteome</keyword>
<sequence>MKKVEKIKAGGKELLSIADITNLIINLPDAKRNLSSNQFSAVHSLFQCLQKCRTNMELDLTGYYEEAAIIIGIFNQIAPYEKYSGMEQTEALFFMNGIKPLLDELKPRSEALLNSIKVSCPELNKYFSLKTQDIELLLTEMVNSRKAKEDDDYINYLMQNCHFLKREHATAFYGVLIANALYGKNKALDLMDQLFLKWINSETHESINRPMEERIYDPQSKIAFFCGVLFPNGVVTKEESDRLSKTYTDLWIQHTMRLREK</sequence>
<evidence type="ECO:0000313" key="1">
    <source>
        <dbReference type="EMBL" id="MBC5729551.1"/>
    </source>
</evidence>